<dbReference type="EMBL" id="AOGY02000024">
    <property type="protein sequence ID" value="EMY70973.1"/>
    <property type="molecule type" value="Genomic_DNA"/>
</dbReference>
<dbReference type="Proteomes" id="UP000012227">
    <property type="component" value="Unassembled WGS sequence"/>
</dbReference>
<proteinExistence type="predicted"/>
<dbReference type="AlphaFoldDB" id="N1W7L1"/>
<sequence>MIIIYSVFIGLAFGCKPTKLSNPCDVKSKDYFYGTLIRFVTEDRSPSCYPSFDFQNLWGVFKPTPPSIITSVNAMTSYNDQIIVGGSFQFVGPSTGGAVYLETATGKVLPHRYCPYLKVVGGTQTAISDGSGGFYIGGSFFWVQGEERYGLAHILPGCQLDRNFNVPKDISREVRALLLMGDSLYVGGLFPTWSDSNQKFLVRLNRYTGAIDNSFNANVDPAASGVFDLETDGQALYVCGDFTSIGGGAQRGIAKLSFHSGSLFSSFSPIITSGTCLDLYYGTDANGSPNFFVGGDFLATYNYAFSIFPDGTLTTWNPGPNGQVNSIQQYNNTIYLGGQFTLVGVSAAANFASVNNGTGGIITANYNVDGNVASLGVLEDTLYLSGSFTSIKSVVRNYMAALSLPSESVNAFNPNFDGFISNPGSDFVLAGNGVVFVTTSIRSTVNVLPRSNFAVFDEVTGAPIEGTPYFNNPIKTLHRIDNRLFAGGYFTNVAGQPRNAFAILEFPHYQLSPINTVLSGSPEIRTITSDESQIYVGGTSLANVNGQVRNGAFALSLSDLSLSGWNPNLNGSGENFLVVNDLVFLGGLYTGINGDGVTTSYQAVDKLTGTKRNIPSTTNFPNSGVYAQAVVGSRIFLGGQFTTIGSVGTFNNIAVYNLANQSYEQPNPVYGDGIVNHIAAYSDGNVLIGGSFTGLNGATENYSFGVFNSNTNTVSPWISGFNDVVYTSMYKNGKYYLGGAFSNALKRSNGGLVRSSLNE</sequence>
<dbReference type="GO" id="GO:1902929">
    <property type="term" value="C:plasma membrane of growing cell tip"/>
    <property type="evidence" value="ECO:0007669"/>
    <property type="project" value="TreeGrafter"/>
</dbReference>
<dbReference type="InterPro" id="IPR013431">
    <property type="entry name" value="Delta_60_rpt"/>
</dbReference>
<protein>
    <submittedName>
        <fullName evidence="1">Uncharacterized protein</fullName>
    </submittedName>
</protein>
<dbReference type="Pfam" id="PF17164">
    <property type="entry name" value="DUF5122"/>
    <property type="match status" value="1"/>
</dbReference>
<dbReference type="STRING" id="1218591.LEP1GSC199_0231"/>
<dbReference type="PANTHER" id="PTHR31778:SF2">
    <property type="entry name" value="BUD SITE SELECTION PROTEIN RAX2"/>
    <property type="match status" value="1"/>
</dbReference>
<accession>N1W7L1</accession>
<organism evidence="1 2">
    <name type="scientific">Leptospira vanthielii serovar Holland str. Waz Holland = ATCC 700522</name>
    <dbReference type="NCBI Taxonomy" id="1218591"/>
    <lineage>
        <taxon>Bacteria</taxon>
        <taxon>Pseudomonadati</taxon>
        <taxon>Spirochaetota</taxon>
        <taxon>Spirochaetia</taxon>
        <taxon>Leptospirales</taxon>
        <taxon>Leptospiraceae</taxon>
        <taxon>Leptospira</taxon>
    </lineage>
</organism>
<comment type="caution">
    <text evidence="1">The sequence shown here is derived from an EMBL/GenBank/DDBJ whole genome shotgun (WGS) entry which is preliminary data.</text>
</comment>
<dbReference type="PANTHER" id="PTHR31778">
    <property type="entry name" value="BUD SITE SELECTION PROTEIN RAX2"/>
    <property type="match status" value="1"/>
</dbReference>
<evidence type="ECO:0000313" key="1">
    <source>
        <dbReference type="EMBL" id="EMY70973.1"/>
    </source>
</evidence>
<gene>
    <name evidence="1" type="ORF">LEP1GSC199_0231</name>
</gene>
<reference evidence="1 2" key="1">
    <citation type="submission" date="2013-03" db="EMBL/GenBank/DDBJ databases">
        <authorList>
            <person name="Harkins D.M."/>
            <person name="Durkin A.S."/>
            <person name="Brinkac L.M."/>
            <person name="Haft D.H."/>
            <person name="Selengut J.D."/>
            <person name="Sanka R."/>
            <person name="DePew J."/>
            <person name="Purushe J."/>
            <person name="Galloway R.L."/>
            <person name="Vinetz J.M."/>
            <person name="Sutton G.G."/>
            <person name="Nierman W.C."/>
            <person name="Fouts D.E."/>
        </authorList>
    </citation>
    <scope>NUCLEOTIDE SEQUENCE [LARGE SCALE GENOMIC DNA]</scope>
    <source>
        <strain evidence="1 2">Waz Holland</strain>
    </source>
</reference>
<name>N1W7L1_9LEPT</name>
<evidence type="ECO:0000313" key="2">
    <source>
        <dbReference type="Proteomes" id="UP000012227"/>
    </source>
</evidence>